<evidence type="ECO:0000313" key="2">
    <source>
        <dbReference type="Proteomes" id="UP000184236"/>
    </source>
</evidence>
<dbReference type="STRING" id="1302685.SAMN05444408_11554"/>
<dbReference type="AlphaFoldDB" id="A0A1M5AVR9"/>
<sequence length="68" mass="8404">MLRDFRKTAIEKKDSKNLEKFLGKKSRKFYLETHYEKNQLYQYLYFLRSKGADINSFFDQKIEQKKDL</sequence>
<evidence type="ECO:0000313" key="1">
    <source>
        <dbReference type="EMBL" id="SHF34315.1"/>
    </source>
</evidence>
<keyword evidence="2" id="KW-1185">Reference proteome</keyword>
<name>A0A1M5AVR9_9FLAO</name>
<reference evidence="2" key="1">
    <citation type="submission" date="2016-11" db="EMBL/GenBank/DDBJ databases">
        <authorList>
            <person name="Varghese N."/>
            <person name="Submissions S."/>
        </authorList>
    </citation>
    <scope>NUCLEOTIDE SEQUENCE [LARGE SCALE GENOMIC DNA]</scope>
    <source>
        <strain evidence="2">DSM 26898</strain>
    </source>
</reference>
<protein>
    <submittedName>
        <fullName evidence="1">Uncharacterized protein</fullName>
    </submittedName>
</protein>
<accession>A0A1M5AVR9</accession>
<dbReference type="Proteomes" id="UP000184236">
    <property type="component" value="Unassembled WGS sequence"/>
</dbReference>
<organism evidence="1 2">
    <name type="scientific">Chryseobacterium takakiae</name>
    <dbReference type="NCBI Taxonomy" id="1302685"/>
    <lineage>
        <taxon>Bacteria</taxon>
        <taxon>Pseudomonadati</taxon>
        <taxon>Bacteroidota</taxon>
        <taxon>Flavobacteriia</taxon>
        <taxon>Flavobacteriales</taxon>
        <taxon>Weeksellaceae</taxon>
        <taxon>Chryseobacterium group</taxon>
        <taxon>Chryseobacterium</taxon>
    </lineage>
</organism>
<gene>
    <name evidence="1" type="ORF">SAMN05444408_11554</name>
</gene>
<proteinExistence type="predicted"/>
<dbReference type="EMBL" id="FQVO01000015">
    <property type="protein sequence ID" value="SHF34315.1"/>
    <property type="molecule type" value="Genomic_DNA"/>
</dbReference>